<sequence>PRPRFHRPYFDRERRRSSSPPTAAAPAGAATPPIGSWGLPEWLENWLHCRRSLGSLCFGFGVLAYCIGVWKPIEDWLAYMVPPRHGELNTETLKFIVGPTIVVIMSAAFTAGRQPAETFNTAQINGINTACGAFVGQHLLEEGQRASNMMIGALSTAPALLSFLSAFFDYNHAYVSPLVIGSILGGACVPAWSLVLNIAEIDWMDGMAVIDLSLFTMAAAMAECYLRKLAVRLLGPNSCLIPLGSQMVVDLAFSWIADSHIIELASTSVEGAVQTRSTHPADTARQIIRYANVIAVLILAAQTIVWTQEMWNEGRSYYAAAGIVSLLVSLLYVNELGPMPLVYVQTDVRVPPRIEP</sequence>
<name>A0AAV5WB67_9BILA</name>
<feature type="compositionally biased region" description="Low complexity" evidence="1">
    <location>
        <begin position="20"/>
        <end position="31"/>
    </location>
</feature>
<accession>A0AAV5WB67</accession>
<dbReference type="AlphaFoldDB" id="A0AAV5WB67"/>
<keyword evidence="2" id="KW-1133">Transmembrane helix</keyword>
<feature type="region of interest" description="Disordered" evidence="1">
    <location>
        <begin position="1"/>
        <end position="31"/>
    </location>
</feature>
<gene>
    <name evidence="3" type="ORF">PFISCL1PPCAC_18366</name>
</gene>
<organism evidence="3 4">
    <name type="scientific">Pristionchus fissidentatus</name>
    <dbReference type="NCBI Taxonomy" id="1538716"/>
    <lineage>
        <taxon>Eukaryota</taxon>
        <taxon>Metazoa</taxon>
        <taxon>Ecdysozoa</taxon>
        <taxon>Nematoda</taxon>
        <taxon>Chromadorea</taxon>
        <taxon>Rhabditida</taxon>
        <taxon>Rhabditina</taxon>
        <taxon>Diplogasteromorpha</taxon>
        <taxon>Diplogasteroidea</taxon>
        <taxon>Neodiplogasteridae</taxon>
        <taxon>Pristionchus</taxon>
    </lineage>
</organism>
<feature type="non-terminal residue" evidence="3">
    <location>
        <position position="1"/>
    </location>
</feature>
<feature type="transmembrane region" description="Helical" evidence="2">
    <location>
        <begin position="174"/>
        <end position="196"/>
    </location>
</feature>
<dbReference type="EMBL" id="BTSY01000005">
    <property type="protein sequence ID" value="GMT27069.1"/>
    <property type="molecule type" value="Genomic_DNA"/>
</dbReference>
<evidence type="ECO:0000256" key="1">
    <source>
        <dbReference type="SAM" id="MobiDB-lite"/>
    </source>
</evidence>
<protein>
    <submittedName>
        <fullName evidence="3">Uncharacterized protein</fullName>
    </submittedName>
</protein>
<comment type="caution">
    <text evidence="3">The sequence shown here is derived from an EMBL/GenBank/DDBJ whole genome shotgun (WGS) entry which is preliminary data.</text>
</comment>
<evidence type="ECO:0000313" key="4">
    <source>
        <dbReference type="Proteomes" id="UP001432322"/>
    </source>
</evidence>
<keyword evidence="2" id="KW-0812">Transmembrane</keyword>
<feature type="transmembrane region" description="Helical" evidence="2">
    <location>
        <begin position="287"/>
        <end position="305"/>
    </location>
</feature>
<reference evidence="3" key="1">
    <citation type="submission" date="2023-10" db="EMBL/GenBank/DDBJ databases">
        <title>Genome assembly of Pristionchus species.</title>
        <authorList>
            <person name="Yoshida K."/>
            <person name="Sommer R.J."/>
        </authorList>
    </citation>
    <scope>NUCLEOTIDE SEQUENCE</scope>
    <source>
        <strain evidence="3">RS5133</strain>
    </source>
</reference>
<evidence type="ECO:0000256" key="2">
    <source>
        <dbReference type="SAM" id="Phobius"/>
    </source>
</evidence>
<feature type="transmembrane region" description="Helical" evidence="2">
    <location>
        <begin position="93"/>
        <end position="111"/>
    </location>
</feature>
<proteinExistence type="predicted"/>
<feature type="transmembrane region" description="Helical" evidence="2">
    <location>
        <begin position="149"/>
        <end position="168"/>
    </location>
</feature>
<evidence type="ECO:0000313" key="3">
    <source>
        <dbReference type="EMBL" id="GMT27069.1"/>
    </source>
</evidence>
<keyword evidence="4" id="KW-1185">Reference proteome</keyword>
<feature type="transmembrane region" description="Helical" evidence="2">
    <location>
        <begin position="53"/>
        <end position="73"/>
    </location>
</feature>
<keyword evidence="2" id="KW-0472">Membrane</keyword>
<dbReference type="Proteomes" id="UP001432322">
    <property type="component" value="Unassembled WGS sequence"/>
</dbReference>
<feature type="transmembrane region" description="Helical" evidence="2">
    <location>
        <begin position="317"/>
        <end position="333"/>
    </location>
</feature>